<feature type="transmembrane region" description="Helical" evidence="2">
    <location>
        <begin position="25"/>
        <end position="44"/>
    </location>
</feature>
<evidence type="ECO:0000313" key="4">
    <source>
        <dbReference type="Proteomes" id="UP000264330"/>
    </source>
</evidence>
<protein>
    <submittedName>
        <fullName evidence="3">Uncharacterized protein</fullName>
    </submittedName>
</protein>
<organism evidence="3 4">
    <name type="scientific">Zunongwangia profunda</name>
    <dbReference type="NCBI Taxonomy" id="398743"/>
    <lineage>
        <taxon>Bacteria</taxon>
        <taxon>Pseudomonadati</taxon>
        <taxon>Bacteroidota</taxon>
        <taxon>Flavobacteriia</taxon>
        <taxon>Flavobacteriales</taxon>
        <taxon>Flavobacteriaceae</taxon>
        <taxon>Zunongwangia</taxon>
    </lineage>
</organism>
<keyword evidence="1" id="KW-0175">Coiled coil</keyword>
<sequence>MRDVDRKIAQLDKQQKQLEKEIRSFNLKIRIVIFILLVFFGWILHREFINTYAEHEETKITE</sequence>
<evidence type="ECO:0000256" key="1">
    <source>
        <dbReference type="SAM" id="Coils"/>
    </source>
</evidence>
<keyword evidence="2" id="KW-1133">Transmembrane helix</keyword>
<proteinExistence type="predicted"/>
<accession>A0A3D5J3B8</accession>
<keyword evidence="2" id="KW-0472">Membrane</keyword>
<dbReference type="AlphaFoldDB" id="A0A3D5J3B8"/>
<name>A0A3D5J3B8_9FLAO</name>
<gene>
    <name evidence="3" type="ORF">DGQ38_16245</name>
</gene>
<evidence type="ECO:0000256" key="2">
    <source>
        <dbReference type="SAM" id="Phobius"/>
    </source>
</evidence>
<feature type="coiled-coil region" evidence="1">
    <location>
        <begin position="1"/>
        <end position="28"/>
    </location>
</feature>
<keyword evidence="2" id="KW-0812">Transmembrane</keyword>
<comment type="caution">
    <text evidence="3">The sequence shown here is derived from an EMBL/GenBank/DDBJ whole genome shotgun (WGS) entry which is preliminary data.</text>
</comment>
<reference evidence="3 4" key="1">
    <citation type="journal article" date="2018" name="Nat. Biotechnol.">
        <title>A standardized bacterial taxonomy based on genome phylogeny substantially revises the tree of life.</title>
        <authorList>
            <person name="Parks D.H."/>
            <person name="Chuvochina M."/>
            <person name="Waite D.W."/>
            <person name="Rinke C."/>
            <person name="Skarshewski A."/>
            <person name="Chaumeil P.A."/>
            <person name="Hugenholtz P."/>
        </authorList>
    </citation>
    <scope>NUCLEOTIDE SEQUENCE [LARGE SCALE GENOMIC DNA]</scope>
    <source>
        <strain evidence="3">UBA9359</strain>
    </source>
</reference>
<dbReference type="Proteomes" id="UP000264330">
    <property type="component" value="Unassembled WGS sequence"/>
</dbReference>
<dbReference type="EMBL" id="DPMF01000374">
    <property type="protein sequence ID" value="HCV82591.1"/>
    <property type="molecule type" value="Genomic_DNA"/>
</dbReference>
<evidence type="ECO:0000313" key="3">
    <source>
        <dbReference type="EMBL" id="HCV82591.1"/>
    </source>
</evidence>
<dbReference type="RefSeq" id="WP_273299576.1">
    <property type="nucleotide sequence ID" value="NZ_CAJXAW010000002.1"/>
</dbReference>